<comment type="caution">
    <text evidence="2">The sequence shown here is derived from an EMBL/GenBank/DDBJ whole genome shotgun (WGS) entry which is preliminary data.</text>
</comment>
<dbReference type="Proteomes" id="UP001412067">
    <property type="component" value="Unassembled WGS sequence"/>
</dbReference>
<dbReference type="EMBL" id="JBBWWR010000020">
    <property type="protein sequence ID" value="KAK8939633.1"/>
    <property type="molecule type" value="Genomic_DNA"/>
</dbReference>
<protein>
    <submittedName>
        <fullName evidence="2">Uncharacterized protein</fullName>
    </submittedName>
</protein>
<proteinExistence type="predicted"/>
<feature type="compositionally biased region" description="Acidic residues" evidence="1">
    <location>
        <begin position="76"/>
        <end position="91"/>
    </location>
</feature>
<accession>A0ABR2LFA1</accession>
<evidence type="ECO:0000313" key="3">
    <source>
        <dbReference type="Proteomes" id="UP001412067"/>
    </source>
</evidence>
<organism evidence="2 3">
    <name type="scientific">Platanthera guangdongensis</name>
    <dbReference type="NCBI Taxonomy" id="2320717"/>
    <lineage>
        <taxon>Eukaryota</taxon>
        <taxon>Viridiplantae</taxon>
        <taxon>Streptophyta</taxon>
        <taxon>Embryophyta</taxon>
        <taxon>Tracheophyta</taxon>
        <taxon>Spermatophyta</taxon>
        <taxon>Magnoliopsida</taxon>
        <taxon>Liliopsida</taxon>
        <taxon>Asparagales</taxon>
        <taxon>Orchidaceae</taxon>
        <taxon>Orchidoideae</taxon>
        <taxon>Orchideae</taxon>
        <taxon>Orchidinae</taxon>
        <taxon>Platanthera</taxon>
    </lineage>
</organism>
<feature type="compositionally biased region" description="Gly residues" evidence="1">
    <location>
        <begin position="93"/>
        <end position="102"/>
    </location>
</feature>
<feature type="region of interest" description="Disordered" evidence="1">
    <location>
        <begin position="1"/>
        <end position="123"/>
    </location>
</feature>
<evidence type="ECO:0000313" key="2">
    <source>
        <dbReference type="EMBL" id="KAK8939633.1"/>
    </source>
</evidence>
<feature type="compositionally biased region" description="Polar residues" evidence="1">
    <location>
        <begin position="111"/>
        <end position="121"/>
    </location>
</feature>
<name>A0ABR2LFA1_9ASPA</name>
<evidence type="ECO:0000256" key="1">
    <source>
        <dbReference type="SAM" id="MobiDB-lite"/>
    </source>
</evidence>
<sequence>MRGGAARRDRVTRLGPSGNNVAQLGQHRGRPNRTTKWPAIWGGPALWRGANKGRTPAEGWTAKKPADLGGYGALLGDDDDGRDGGCDEDEGSGCRGDGGRQPGAGDASKDNPPTVSGSTKPNCLKCNELPPEISCSC</sequence>
<feature type="compositionally biased region" description="Basic and acidic residues" evidence="1">
    <location>
        <begin position="1"/>
        <end position="12"/>
    </location>
</feature>
<gene>
    <name evidence="2" type="ORF">KSP40_PGU018230</name>
</gene>
<reference evidence="2 3" key="1">
    <citation type="journal article" date="2022" name="Nat. Plants">
        <title>Genomes of leafy and leafless Platanthera orchids illuminate the evolution of mycoheterotrophy.</title>
        <authorList>
            <person name="Li M.H."/>
            <person name="Liu K.W."/>
            <person name="Li Z."/>
            <person name="Lu H.C."/>
            <person name="Ye Q.L."/>
            <person name="Zhang D."/>
            <person name="Wang J.Y."/>
            <person name="Li Y.F."/>
            <person name="Zhong Z.M."/>
            <person name="Liu X."/>
            <person name="Yu X."/>
            <person name="Liu D.K."/>
            <person name="Tu X.D."/>
            <person name="Liu B."/>
            <person name="Hao Y."/>
            <person name="Liao X.Y."/>
            <person name="Jiang Y.T."/>
            <person name="Sun W.H."/>
            <person name="Chen J."/>
            <person name="Chen Y.Q."/>
            <person name="Ai Y."/>
            <person name="Zhai J.W."/>
            <person name="Wu S.S."/>
            <person name="Zhou Z."/>
            <person name="Hsiao Y.Y."/>
            <person name="Wu W.L."/>
            <person name="Chen Y.Y."/>
            <person name="Lin Y.F."/>
            <person name="Hsu J.L."/>
            <person name="Li C.Y."/>
            <person name="Wang Z.W."/>
            <person name="Zhao X."/>
            <person name="Zhong W.Y."/>
            <person name="Ma X.K."/>
            <person name="Ma L."/>
            <person name="Huang J."/>
            <person name="Chen G.Z."/>
            <person name="Huang M.Z."/>
            <person name="Huang L."/>
            <person name="Peng D.H."/>
            <person name="Luo Y.B."/>
            <person name="Zou S.Q."/>
            <person name="Chen S.P."/>
            <person name="Lan S."/>
            <person name="Tsai W.C."/>
            <person name="Van de Peer Y."/>
            <person name="Liu Z.J."/>
        </authorList>
    </citation>
    <scope>NUCLEOTIDE SEQUENCE [LARGE SCALE GENOMIC DNA]</scope>
    <source>
        <strain evidence="2">Lor288</strain>
    </source>
</reference>
<keyword evidence="3" id="KW-1185">Reference proteome</keyword>